<sequence length="491" mass="54576">MSVQSRDLEQVMENDFVLEWSSQRASAGYVCRYCGGERMWYRRDVRHATTKKHLDAYNSRADPAVNWTNRLLQPTPRALSSSDEADLVDFNQNSAETGTVGHSLLAVAGEIIKSSESVPASSPSPPSDHEDSVLDHALFLPEGSCSPYSQGTGSKSDSEVEIDGGAEEEESDDWVQTWATAGSITVVTGTPEMRTRLGVRNYTSVPDSSHPWFPFPSQNLMIIVVFFRSHKRRVGVHSLDDMLAFAKAFGVQGLPAASSVKNIRRRTHGRSLHVVSPRDYIAAHFATPSLTPLVRSAEENQRRARVDEEGRKEVRSRRIYISKAKEAPLNLPWHELPCGPVGNELSWGISDFSNCGLADWARHDCVGIASTAQFIRAHPNSVWFLPICDENHWFLGRIDVKHGAWSIHNSLSSRTLTVAALNALEALFKVFNLIIDVNHGTTTRAPQQQDTFSCGPAIVNVVEHKLVHEKAFDPTHATLSRIRQFCRAIDM</sequence>
<dbReference type="EMBL" id="FQNC01000017">
    <property type="protein sequence ID" value="SGY19786.1"/>
    <property type="molecule type" value="Genomic_DNA"/>
</dbReference>
<keyword evidence="3" id="KW-1185">Reference proteome</keyword>
<dbReference type="AlphaFoldDB" id="A0A2X0NXX1"/>
<dbReference type="Gene3D" id="3.40.395.10">
    <property type="entry name" value="Adenoviral Proteinase, Chain A"/>
    <property type="match status" value="1"/>
</dbReference>
<protein>
    <submittedName>
        <fullName evidence="2">BQ5605_C017g08312 protein</fullName>
    </submittedName>
</protein>
<evidence type="ECO:0000313" key="3">
    <source>
        <dbReference type="Proteomes" id="UP000249464"/>
    </source>
</evidence>
<accession>A0A2X0NXX1</accession>
<proteinExistence type="predicted"/>
<organism evidence="2 3">
    <name type="scientific">Microbotryum silenes-dioicae</name>
    <dbReference type="NCBI Taxonomy" id="796604"/>
    <lineage>
        <taxon>Eukaryota</taxon>
        <taxon>Fungi</taxon>
        <taxon>Dikarya</taxon>
        <taxon>Basidiomycota</taxon>
        <taxon>Pucciniomycotina</taxon>
        <taxon>Microbotryomycetes</taxon>
        <taxon>Microbotryales</taxon>
        <taxon>Microbotryaceae</taxon>
        <taxon>Microbotryum</taxon>
    </lineage>
</organism>
<gene>
    <name evidence="2" type="primary">BQ5605_C017g08312</name>
    <name evidence="2" type="ORF">BQ5605_C017G08312</name>
</gene>
<evidence type="ECO:0000313" key="2">
    <source>
        <dbReference type="EMBL" id="SGY19786.1"/>
    </source>
</evidence>
<evidence type="ECO:0000256" key="1">
    <source>
        <dbReference type="SAM" id="MobiDB-lite"/>
    </source>
</evidence>
<feature type="compositionally biased region" description="Acidic residues" evidence="1">
    <location>
        <begin position="159"/>
        <end position="173"/>
    </location>
</feature>
<dbReference type="InterPro" id="IPR038765">
    <property type="entry name" value="Papain-like_cys_pep_sf"/>
</dbReference>
<dbReference type="Proteomes" id="UP000249464">
    <property type="component" value="Unassembled WGS sequence"/>
</dbReference>
<reference evidence="2 3" key="1">
    <citation type="submission" date="2016-11" db="EMBL/GenBank/DDBJ databases">
        <authorList>
            <person name="Jaros S."/>
            <person name="Januszkiewicz K."/>
            <person name="Wedrychowicz H."/>
        </authorList>
    </citation>
    <scope>NUCLEOTIDE SEQUENCE [LARGE SCALE GENOMIC DNA]</scope>
</reference>
<dbReference type="SUPFAM" id="SSF54001">
    <property type="entry name" value="Cysteine proteinases"/>
    <property type="match status" value="1"/>
</dbReference>
<feature type="compositionally biased region" description="Polar residues" evidence="1">
    <location>
        <begin position="146"/>
        <end position="155"/>
    </location>
</feature>
<feature type="region of interest" description="Disordered" evidence="1">
    <location>
        <begin position="145"/>
        <end position="173"/>
    </location>
</feature>
<name>A0A2X0NXX1_9BASI</name>